<organism evidence="3 4">
    <name type="scientific">Penicilliopsis zonata CBS 506.65</name>
    <dbReference type="NCBI Taxonomy" id="1073090"/>
    <lineage>
        <taxon>Eukaryota</taxon>
        <taxon>Fungi</taxon>
        <taxon>Dikarya</taxon>
        <taxon>Ascomycota</taxon>
        <taxon>Pezizomycotina</taxon>
        <taxon>Eurotiomycetes</taxon>
        <taxon>Eurotiomycetidae</taxon>
        <taxon>Eurotiales</taxon>
        <taxon>Aspergillaceae</taxon>
        <taxon>Penicilliopsis</taxon>
    </lineage>
</organism>
<protein>
    <submittedName>
        <fullName evidence="3">Uncharacterized protein</fullName>
    </submittedName>
</protein>
<dbReference type="VEuPathDB" id="FungiDB:ASPZODRAFT_143465"/>
<name>A0A1L9SEP0_9EURO</name>
<feature type="compositionally biased region" description="Polar residues" evidence="1">
    <location>
        <begin position="177"/>
        <end position="197"/>
    </location>
</feature>
<dbReference type="Proteomes" id="UP000184188">
    <property type="component" value="Unassembled WGS sequence"/>
</dbReference>
<sequence length="207" mass="21324">MANETAFFGTPSPSTAIYQALLFALQQLPVEKKPSSVLFWVWATLCTLLATIVFFLLALLWGTAATNYVGVRKILCFACAHYSWLCLLPYLFLTKNSYRRIPGPAAAATASSSATTAASSATIAASSATATATSATATAASAATAACSFGPPIVAQSSGTPSIAQQSGAGDGGSLRKSVSASSYSRPTGSSVTSSVQRDQRMEEGRN</sequence>
<keyword evidence="2" id="KW-0472">Membrane</keyword>
<dbReference type="EMBL" id="KV878344">
    <property type="protein sequence ID" value="OJJ45573.1"/>
    <property type="molecule type" value="Genomic_DNA"/>
</dbReference>
<feature type="region of interest" description="Disordered" evidence="1">
    <location>
        <begin position="158"/>
        <end position="207"/>
    </location>
</feature>
<evidence type="ECO:0000256" key="1">
    <source>
        <dbReference type="SAM" id="MobiDB-lite"/>
    </source>
</evidence>
<evidence type="ECO:0000256" key="2">
    <source>
        <dbReference type="SAM" id="Phobius"/>
    </source>
</evidence>
<accession>A0A1L9SEP0</accession>
<dbReference type="GeneID" id="34611377"/>
<dbReference type="AlphaFoldDB" id="A0A1L9SEP0"/>
<evidence type="ECO:0000313" key="4">
    <source>
        <dbReference type="Proteomes" id="UP000184188"/>
    </source>
</evidence>
<feature type="transmembrane region" description="Helical" evidence="2">
    <location>
        <begin position="37"/>
        <end position="62"/>
    </location>
</feature>
<keyword evidence="2" id="KW-1133">Transmembrane helix</keyword>
<keyword evidence="4" id="KW-1185">Reference proteome</keyword>
<feature type="compositionally biased region" description="Basic and acidic residues" evidence="1">
    <location>
        <begin position="198"/>
        <end position="207"/>
    </location>
</feature>
<proteinExistence type="predicted"/>
<feature type="transmembrane region" description="Helical" evidence="2">
    <location>
        <begin position="74"/>
        <end position="93"/>
    </location>
</feature>
<feature type="compositionally biased region" description="Polar residues" evidence="1">
    <location>
        <begin position="158"/>
        <end position="168"/>
    </location>
</feature>
<reference evidence="4" key="1">
    <citation type="journal article" date="2017" name="Genome Biol.">
        <title>Comparative genomics reveals high biological diversity and specific adaptations in the industrially and medically important fungal genus Aspergillus.</title>
        <authorList>
            <person name="de Vries R.P."/>
            <person name="Riley R."/>
            <person name="Wiebenga A."/>
            <person name="Aguilar-Osorio G."/>
            <person name="Amillis S."/>
            <person name="Uchima C.A."/>
            <person name="Anderluh G."/>
            <person name="Asadollahi M."/>
            <person name="Askin M."/>
            <person name="Barry K."/>
            <person name="Battaglia E."/>
            <person name="Bayram O."/>
            <person name="Benocci T."/>
            <person name="Braus-Stromeyer S.A."/>
            <person name="Caldana C."/>
            <person name="Canovas D."/>
            <person name="Cerqueira G.C."/>
            <person name="Chen F."/>
            <person name="Chen W."/>
            <person name="Choi C."/>
            <person name="Clum A."/>
            <person name="Dos Santos R.A."/>
            <person name="Damasio A.R."/>
            <person name="Diallinas G."/>
            <person name="Emri T."/>
            <person name="Fekete E."/>
            <person name="Flipphi M."/>
            <person name="Freyberg S."/>
            <person name="Gallo A."/>
            <person name="Gournas C."/>
            <person name="Habgood R."/>
            <person name="Hainaut M."/>
            <person name="Harispe M.L."/>
            <person name="Henrissat B."/>
            <person name="Hilden K.S."/>
            <person name="Hope R."/>
            <person name="Hossain A."/>
            <person name="Karabika E."/>
            <person name="Karaffa L."/>
            <person name="Karanyi Z."/>
            <person name="Krasevec N."/>
            <person name="Kuo A."/>
            <person name="Kusch H."/>
            <person name="LaButti K."/>
            <person name="Lagendijk E.L."/>
            <person name="Lapidus A."/>
            <person name="Levasseur A."/>
            <person name="Lindquist E."/>
            <person name="Lipzen A."/>
            <person name="Logrieco A.F."/>
            <person name="MacCabe A."/>
            <person name="Maekelae M.R."/>
            <person name="Malavazi I."/>
            <person name="Melin P."/>
            <person name="Meyer V."/>
            <person name="Mielnichuk N."/>
            <person name="Miskei M."/>
            <person name="Molnar A.P."/>
            <person name="Mule G."/>
            <person name="Ngan C.Y."/>
            <person name="Orejas M."/>
            <person name="Orosz E."/>
            <person name="Ouedraogo J.P."/>
            <person name="Overkamp K.M."/>
            <person name="Park H.-S."/>
            <person name="Perrone G."/>
            <person name="Piumi F."/>
            <person name="Punt P.J."/>
            <person name="Ram A.F."/>
            <person name="Ramon A."/>
            <person name="Rauscher S."/>
            <person name="Record E."/>
            <person name="Riano-Pachon D.M."/>
            <person name="Robert V."/>
            <person name="Roehrig J."/>
            <person name="Ruller R."/>
            <person name="Salamov A."/>
            <person name="Salih N.S."/>
            <person name="Samson R.A."/>
            <person name="Sandor E."/>
            <person name="Sanguinetti M."/>
            <person name="Schuetze T."/>
            <person name="Sepcic K."/>
            <person name="Shelest E."/>
            <person name="Sherlock G."/>
            <person name="Sophianopoulou V."/>
            <person name="Squina F.M."/>
            <person name="Sun H."/>
            <person name="Susca A."/>
            <person name="Todd R.B."/>
            <person name="Tsang A."/>
            <person name="Unkles S.E."/>
            <person name="van de Wiele N."/>
            <person name="van Rossen-Uffink D."/>
            <person name="Oliveira J.V."/>
            <person name="Vesth T.C."/>
            <person name="Visser J."/>
            <person name="Yu J.-H."/>
            <person name="Zhou M."/>
            <person name="Andersen M.R."/>
            <person name="Archer D.B."/>
            <person name="Baker S.E."/>
            <person name="Benoit I."/>
            <person name="Brakhage A.A."/>
            <person name="Braus G.H."/>
            <person name="Fischer R."/>
            <person name="Frisvad J.C."/>
            <person name="Goldman G.H."/>
            <person name="Houbraken J."/>
            <person name="Oakley B."/>
            <person name="Pocsi I."/>
            <person name="Scazzocchio C."/>
            <person name="Seiboth B."/>
            <person name="vanKuyk P.A."/>
            <person name="Wortman J."/>
            <person name="Dyer P.S."/>
            <person name="Grigoriev I.V."/>
        </authorList>
    </citation>
    <scope>NUCLEOTIDE SEQUENCE [LARGE SCALE GENOMIC DNA]</scope>
    <source>
        <strain evidence="4">CBS 506.65</strain>
    </source>
</reference>
<dbReference type="RefSeq" id="XP_022580083.1">
    <property type="nucleotide sequence ID" value="XM_022724912.1"/>
</dbReference>
<evidence type="ECO:0000313" key="3">
    <source>
        <dbReference type="EMBL" id="OJJ45573.1"/>
    </source>
</evidence>
<gene>
    <name evidence="3" type="ORF">ASPZODRAFT_143465</name>
</gene>
<keyword evidence="2" id="KW-0812">Transmembrane</keyword>